<name>X1D7F7_9ZZZZ</name>
<feature type="non-terminal residue" evidence="2">
    <location>
        <position position="291"/>
    </location>
</feature>
<dbReference type="InterPro" id="IPR052024">
    <property type="entry name" value="Methanogen_methyltrans"/>
</dbReference>
<dbReference type="InterPro" id="IPR038071">
    <property type="entry name" value="UROD/MetE-like_sf"/>
</dbReference>
<reference evidence="2" key="1">
    <citation type="journal article" date="2014" name="Front. Microbiol.">
        <title>High frequency of phylogenetically diverse reductive dehalogenase-homologous genes in deep subseafloor sedimentary metagenomes.</title>
        <authorList>
            <person name="Kawai M."/>
            <person name="Futagami T."/>
            <person name="Toyoda A."/>
            <person name="Takaki Y."/>
            <person name="Nishi S."/>
            <person name="Hori S."/>
            <person name="Arai W."/>
            <person name="Tsubouchi T."/>
            <person name="Morono Y."/>
            <person name="Uchiyama I."/>
            <person name="Ito T."/>
            <person name="Fujiyama A."/>
            <person name="Inagaki F."/>
            <person name="Takami H."/>
        </authorList>
    </citation>
    <scope>NUCLEOTIDE SEQUENCE</scope>
    <source>
        <strain evidence="2">Expedition CK06-06</strain>
    </source>
</reference>
<evidence type="ECO:0000259" key="1">
    <source>
        <dbReference type="Pfam" id="PF01208"/>
    </source>
</evidence>
<proteinExistence type="predicted"/>
<dbReference type="Gene3D" id="3.20.20.210">
    <property type="match status" value="1"/>
</dbReference>
<dbReference type="SUPFAM" id="SSF51726">
    <property type="entry name" value="UROD/MetE-like"/>
    <property type="match status" value="1"/>
</dbReference>
<dbReference type="EMBL" id="BART01021499">
    <property type="protein sequence ID" value="GAH01009.1"/>
    <property type="molecule type" value="Genomic_DNA"/>
</dbReference>
<comment type="caution">
    <text evidence="2">The sequence shown here is derived from an EMBL/GenBank/DDBJ whole genome shotgun (WGS) entry which is preliminary data.</text>
</comment>
<evidence type="ECO:0000313" key="2">
    <source>
        <dbReference type="EMBL" id="GAH01009.1"/>
    </source>
</evidence>
<protein>
    <recommendedName>
        <fullName evidence="1">Uroporphyrinogen decarboxylase (URO-D) domain-containing protein</fullName>
    </recommendedName>
</protein>
<dbReference type="PANTHER" id="PTHR47099">
    <property type="entry name" value="METHYLCOBAMIDE:COM METHYLTRANSFERASE MTBA"/>
    <property type="match status" value="1"/>
</dbReference>
<accession>X1D7F7</accession>
<organism evidence="2">
    <name type="scientific">marine sediment metagenome</name>
    <dbReference type="NCBI Taxonomy" id="412755"/>
    <lineage>
        <taxon>unclassified sequences</taxon>
        <taxon>metagenomes</taxon>
        <taxon>ecological metagenomes</taxon>
    </lineage>
</organism>
<dbReference type="InterPro" id="IPR000257">
    <property type="entry name" value="Uroporphyrinogen_deCOase"/>
</dbReference>
<dbReference type="GO" id="GO:0004853">
    <property type="term" value="F:uroporphyrinogen decarboxylase activity"/>
    <property type="evidence" value="ECO:0007669"/>
    <property type="project" value="InterPro"/>
</dbReference>
<gene>
    <name evidence="2" type="ORF">S01H4_39642</name>
</gene>
<dbReference type="Pfam" id="PF01208">
    <property type="entry name" value="URO-D"/>
    <property type="match status" value="1"/>
</dbReference>
<feature type="domain" description="Uroporphyrinogen decarboxylase (URO-D)" evidence="1">
    <location>
        <begin position="127"/>
        <end position="289"/>
    </location>
</feature>
<dbReference type="PANTHER" id="PTHR47099:SF1">
    <property type="entry name" value="METHYLCOBAMIDE:COM METHYLTRANSFERASE MTBA"/>
    <property type="match status" value="1"/>
</dbReference>
<sequence length="291" mass="33896">LTGMTVEEFFFDIPKAYKATKKVWDMFGGFDLYSGGSPIFGYYAPIPNSHSMMYFDWTLPKGNTPEQMHEKEIMKREDYDLVIKKGFKPFIKRPEVQKDFVKCLLETSKLDTREWLKEMDVMPLAEAFIEPPVDMISFLRSFNKFLMDVVEIPDKVITACEATEKELLRTLDPQFKSAKREGVMQMCLFGFSRIATNHISPKKFDLFWPHIKRISEYIIKNGFIVQYHIDNDYTDVLEYFTEFPKGKIMFHLDMTDIFKAKEILGDRACLMGNVPPQITGRGTPHDVENIA</sequence>
<dbReference type="AlphaFoldDB" id="X1D7F7"/>
<dbReference type="GO" id="GO:0006779">
    <property type="term" value="P:porphyrin-containing compound biosynthetic process"/>
    <property type="evidence" value="ECO:0007669"/>
    <property type="project" value="InterPro"/>
</dbReference>
<feature type="non-terminal residue" evidence="2">
    <location>
        <position position="1"/>
    </location>
</feature>